<comment type="caution">
    <text evidence="1">The sequence shown here is derived from an EMBL/GenBank/DDBJ whole genome shotgun (WGS) entry which is preliminary data.</text>
</comment>
<reference evidence="1 2" key="1">
    <citation type="submission" date="2019-08" db="EMBL/GenBank/DDBJ databases">
        <title>A chromosome-level genome assembly, high-density linkage maps, and genome scans reveal the genomic architecture of hybrid incompatibilities underlying speciation via character displacement in darters (Percidae: Etheostominae).</title>
        <authorList>
            <person name="Moran R.L."/>
            <person name="Catchen J.M."/>
            <person name="Fuller R.C."/>
        </authorList>
    </citation>
    <scope>NUCLEOTIDE SEQUENCE [LARGE SCALE GENOMIC DNA]</scope>
    <source>
        <strain evidence="1">EspeVRDwgs_2016</strain>
        <tissue evidence="1">Muscle</tissue>
    </source>
</reference>
<proteinExistence type="predicted"/>
<dbReference type="Proteomes" id="UP000327493">
    <property type="component" value="Chromosome 9"/>
</dbReference>
<keyword evidence="2" id="KW-1185">Reference proteome</keyword>
<gene>
    <name evidence="1" type="ORF">FQN60_013246</name>
</gene>
<name>A0A5J5DCV7_9PERO</name>
<evidence type="ECO:0000313" key="2">
    <source>
        <dbReference type="Proteomes" id="UP000327493"/>
    </source>
</evidence>
<sequence>MLMHFNAHIDKRSCGYAAAQVLQHGIGPSGHDGCSGGWCTGPAPERCSAGRCWTDPALTDEPASSNPEGPPCPPGCYRATPSPRKPCGRALQTVGHNETFEDVTVCVYLRSMWTSCRNVQRSEQQLSLLKAKLMSDREDRNSCMSKSLLSPLRGLPSSSSTFRLGSRLTDAGTLTHRDTQVKNSGEDSVFMDLKPAERCHVLTYVVMSLLVTSRRVSVLSKFQQRDGFEAGQLLRLQLSNVVVPHSCSRADISDRLAGTSVSWFLLQSSSFTSVEAQLRVDSLQSRARLSGRLLSWLVDRFSFCRQVRQPRLDGRIFRWLLDRSFSQSQQTGHPGQPMTGHGQGGYGVSFSYQLGEVLQLAQLLRQALQQVLLQRQAAQLLQGAQLHRQGSQLVELAALPGCLQQTGRDALLLLLRPEARQRVHLSRSFQSRHVAATLKAESVPALDKGCAVTETERSEGCSALAFSVRTPRPFLKGCRQHHEGFFRSRVPEVCESEPAGSEGVRRMRGGRDKQRKRKRTYLRLWERGGPQLREARCVKKELLEVEPWGTGTCESLYLVVFWCRGSPAGLRGEAELDQDGFIVQRE</sequence>
<dbReference type="AlphaFoldDB" id="A0A5J5DCV7"/>
<organism evidence="1 2">
    <name type="scientific">Etheostoma spectabile</name>
    <name type="common">orangethroat darter</name>
    <dbReference type="NCBI Taxonomy" id="54343"/>
    <lineage>
        <taxon>Eukaryota</taxon>
        <taxon>Metazoa</taxon>
        <taxon>Chordata</taxon>
        <taxon>Craniata</taxon>
        <taxon>Vertebrata</taxon>
        <taxon>Euteleostomi</taxon>
        <taxon>Actinopterygii</taxon>
        <taxon>Neopterygii</taxon>
        <taxon>Teleostei</taxon>
        <taxon>Neoteleostei</taxon>
        <taxon>Acanthomorphata</taxon>
        <taxon>Eupercaria</taxon>
        <taxon>Perciformes</taxon>
        <taxon>Percoidei</taxon>
        <taxon>Percidae</taxon>
        <taxon>Etheostomatinae</taxon>
        <taxon>Etheostoma</taxon>
    </lineage>
</organism>
<dbReference type="EMBL" id="VOFY01000009">
    <property type="protein sequence ID" value="KAA8589881.1"/>
    <property type="molecule type" value="Genomic_DNA"/>
</dbReference>
<protein>
    <submittedName>
        <fullName evidence="1">Uncharacterized protein</fullName>
    </submittedName>
</protein>
<accession>A0A5J5DCV7</accession>
<evidence type="ECO:0000313" key="1">
    <source>
        <dbReference type="EMBL" id="KAA8589881.1"/>
    </source>
</evidence>